<evidence type="ECO:0000256" key="15">
    <source>
        <dbReference type="SAM" id="Phobius"/>
    </source>
</evidence>
<keyword evidence="6 14" id="KW-0132">Cell division</keyword>
<feature type="binding site" evidence="14">
    <location>
        <begin position="138"/>
        <end position="144"/>
    </location>
    <ligand>
        <name>ATP</name>
        <dbReference type="ChEBI" id="CHEBI:30616"/>
    </ligand>
</feature>
<keyword evidence="4 14" id="KW-0963">Cytoplasm</keyword>
<feature type="domain" description="Mur ligase central" evidence="18">
    <location>
        <begin position="136"/>
        <end position="304"/>
    </location>
</feature>
<evidence type="ECO:0000256" key="6">
    <source>
        <dbReference type="ARBA" id="ARBA00022618"/>
    </source>
</evidence>
<evidence type="ECO:0000256" key="8">
    <source>
        <dbReference type="ARBA" id="ARBA00022840"/>
    </source>
</evidence>
<keyword evidence="20" id="KW-1185">Reference proteome</keyword>
<dbReference type="AlphaFoldDB" id="A0A7K1GB42"/>
<dbReference type="InterPro" id="IPR004101">
    <property type="entry name" value="Mur_ligase_C"/>
</dbReference>
<dbReference type="PANTHER" id="PTHR43445:SF3">
    <property type="entry name" value="UDP-N-ACETYLMURAMATE--L-ALANINE LIGASE"/>
    <property type="match status" value="1"/>
</dbReference>
<evidence type="ECO:0000313" key="20">
    <source>
        <dbReference type="Proteomes" id="UP000447545"/>
    </source>
</evidence>
<evidence type="ECO:0000259" key="17">
    <source>
        <dbReference type="Pfam" id="PF02875"/>
    </source>
</evidence>
<dbReference type="Pfam" id="PF08245">
    <property type="entry name" value="Mur_ligase_M"/>
    <property type="match status" value="1"/>
</dbReference>
<evidence type="ECO:0000256" key="4">
    <source>
        <dbReference type="ARBA" id="ARBA00022490"/>
    </source>
</evidence>
<keyword evidence="11 14" id="KW-0131">Cell cycle</keyword>
<keyword evidence="15" id="KW-0472">Membrane</keyword>
<gene>
    <name evidence="14" type="primary">murC</name>
    <name evidence="19" type="ORF">F1003_06195</name>
</gene>
<keyword evidence="9 14" id="KW-0133">Cell shape</keyword>
<dbReference type="InterPro" id="IPR005758">
    <property type="entry name" value="UDP-N-AcMur_Ala_ligase_MurC"/>
</dbReference>
<dbReference type="EMBL" id="WJYA01000004">
    <property type="protein sequence ID" value="MTE26520.1"/>
    <property type="molecule type" value="Genomic_DNA"/>
</dbReference>
<comment type="pathway">
    <text evidence="2 14">Cell wall biogenesis; peptidoglycan biosynthesis.</text>
</comment>
<evidence type="ECO:0000256" key="9">
    <source>
        <dbReference type="ARBA" id="ARBA00022960"/>
    </source>
</evidence>
<sequence length="469" mass="51983">MNKKDKENISNRDKALPSGKGLGWASNVYFIGIGGIGMSALARYFVANGKQVAGYDKTPSEITKTLQDLGIEVHFNDNVSHIDSKYLNPDTTLVVYTPAIPKDHSELGYFRTNGFQVLKRSTVLGEITKQTTCLAVAGTHGKTTTTSILGHLLKECDVPVTAFLGGISENYNSNLILNGTEVTVVEADEFDRSFLTLSPDLACITSMDADHLDIYGDASELVKTFEDFSKCVKANGKLFVRNGLPLDGITYGIEDYSDYSAQNVRIENGSYVFDVRTPNGLYKDFKFNLPGRHNLSNAIIALAMSVEYGLPHPQLAKGLASYKGVKRRFTYQIKTDDFVFIDDYAHHPEEINAVHQAVREMYPSKKVLAIFQPHLYTRTRDFADGFAESLSKFDEVVLLDIYPARELPIEGVTSNWLLEKIKNPNKNLILKSELINEIKTSDAQIVLTLGAGDIGEEVKHIKEAFSIAN</sequence>
<dbReference type="Pfam" id="PF02875">
    <property type="entry name" value="Mur_ligase_C"/>
    <property type="match status" value="1"/>
</dbReference>
<dbReference type="GO" id="GO:0071555">
    <property type="term" value="P:cell wall organization"/>
    <property type="evidence" value="ECO:0007669"/>
    <property type="project" value="UniProtKB-KW"/>
</dbReference>
<dbReference type="EC" id="6.3.2.8" evidence="3 14"/>
<evidence type="ECO:0000259" key="18">
    <source>
        <dbReference type="Pfam" id="PF08245"/>
    </source>
</evidence>
<evidence type="ECO:0000256" key="3">
    <source>
        <dbReference type="ARBA" id="ARBA00012211"/>
    </source>
</evidence>
<keyword evidence="12 14" id="KW-0961">Cell wall biogenesis/degradation</keyword>
<feature type="transmembrane region" description="Helical" evidence="15">
    <location>
        <begin position="21"/>
        <end position="46"/>
    </location>
</feature>
<dbReference type="Proteomes" id="UP000447545">
    <property type="component" value="Unassembled WGS sequence"/>
</dbReference>
<name>A0A7K1GB42_9FLAO</name>
<keyword evidence="5 14" id="KW-0436">Ligase</keyword>
<keyword evidence="10 14" id="KW-0573">Peptidoglycan synthesis</keyword>
<keyword evidence="8 14" id="KW-0067">ATP-binding</keyword>
<dbReference type="InterPro" id="IPR036615">
    <property type="entry name" value="Mur_ligase_C_dom_sf"/>
</dbReference>
<evidence type="ECO:0000256" key="14">
    <source>
        <dbReference type="HAMAP-Rule" id="MF_00046"/>
    </source>
</evidence>
<keyword evidence="15" id="KW-1133">Transmembrane helix</keyword>
<protein>
    <recommendedName>
        <fullName evidence="3 14">UDP-N-acetylmuramate--L-alanine ligase</fullName>
        <ecNumber evidence="3 14">6.3.2.8</ecNumber>
    </recommendedName>
    <alternativeName>
        <fullName evidence="14">UDP-N-acetylmuramoyl-L-alanine synthetase</fullName>
    </alternativeName>
</protein>
<dbReference type="SUPFAM" id="SSF53244">
    <property type="entry name" value="MurD-like peptide ligases, peptide-binding domain"/>
    <property type="match status" value="1"/>
</dbReference>
<dbReference type="Pfam" id="PF01225">
    <property type="entry name" value="Mur_ligase"/>
    <property type="match status" value="1"/>
</dbReference>
<dbReference type="NCBIfam" id="TIGR01082">
    <property type="entry name" value="murC"/>
    <property type="match status" value="1"/>
</dbReference>
<evidence type="ECO:0000259" key="16">
    <source>
        <dbReference type="Pfam" id="PF01225"/>
    </source>
</evidence>
<dbReference type="Gene3D" id="3.40.50.720">
    <property type="entry name" value="NAD(P)-binding Rossmann-like Domain"/>
    <property type="match status" value="1"/>
</dbReference>
<dbReference type="GO" id="GO:0005524">
    <property type="term" value="F:ATP binding"/>
    <property type="evidence" value="ECO:0007669"/>
    <property type="project" value="UniProtKB-UniRule"/>
</dbReference>
<dbReference type="InterPro" id="IPR036565">
    <property type="entry name" value="Mur-like_cat_sf"/>
</dbReference>
<dbReference type="UniPathway" id="UPA00219"/>
<dbReference type="RefSeq" id="WP_155088339.1">
    <property type="nucleotide sequence ID" value="NZ_WJYA01000004.1"/>
</dbReference>
<comment type="catalytic activity">
    <reaction evidence="13 14">
        <text>UDP-N-acetyl-alpha-D-muramate + L-alanine + ATP = UDP-N-acetyl-alpha-D-muramoyl-L-alanine + ADP + phosphate + H(+)</text>
        <dbReference type="Rhea" id="RHEA:23372"/>
        <dbReference type="ChEBI" id="CHEBI:15378"/>
        <dbReference type="ChEBI" id="CHEBI:30616"/>
        <dbReference type="ChEBI" id="CHEBI:43474"/>
        <dbReference type="ChEBI" id="CHEBI:57972"/>
        <dbReference type="ChEBI" id="CHEBI:70757"/>
        <dbReference type="ChEBI" id="CHEBI:83898"/>
        <dbReference type="ChEBI" id="CHEBI:456216"/>
        <dbReference type="EC" id="6.3.2.8"/>
    </reaction>
</comment>
<dbReference type="InterPro" id="IPR050061">
    <property type="entry name" value="MurCDEF_pg_biosynth"/>
</dbReference>
<feature type="domain" description="Mur ligase C-terminal" evidence="17">
    <location>
        <begin position="327"/>
        <end position="451"/>
    </location>
</feature>
<proteinExistence type="inferred from homology"/>
<evidence type="ECO:0000256" key="1">
    <source>
        <dbReference type="ARBA" id="ARBA00004496"/>
    </source>
</evidence>
<dbReference type="GO" id="GO:0005737">
    <property type="term" value="C:cytoplasm"/>
    <property type="evidence" value="ECO:0007669"/>
    <property type="project" value="UniProtKB-SubCell"/>
</dbReference>
<feature type="domain" description="Mur ligase N-terminal catalytic" evidence="16">
    <location>
        <begin position="28"/>
        <end position="130"/>
    </location>
</feature>
<dbReference type="InterPro" id="IPR013221">
    <property type="entry name" value="Mur_ligase_cen"/>
</dbReference>
<accession>A0A7K1GB42</accession>
<evidence type="ECO:0000256" key="2">
    <source>
        <dbReference type="ARBA" id="ARBA00004752"/>
    </source>
</evidence>
<evidence type="ECO:0000256" key="13">
    <source>
        <dbReference type="ARBA" id="ARBA00047833"/>
    </source>
</evidence>
<comment type="caution">
    <text evidence="19">The sequence shown here is derived from an EMBL/GenBank/DDBJ whole genome shotgun (WGS) entry which is preliminary data.</text>
</comment>
<dbReference type="GO" id="GO:0008763">
    <property type="term" value="F:UDP-N-acetylmuramate-L-alanine ligase activity"/>
    <property type="evidence" value="ECO:0007669"/>
    <property type="project" value="UniProtKB-UniRule"/>
</dbReference>
<dbReference type="SUPFAM" id="SSF53623">
    <property type="entry name" value="MurD-like peptide ligases, catalytic domain"/>
    <property type="match status" value="1"/>
</dbReference>
<dbReference type="Gene3D" id="3.40.1190.10">
    <property type="entry name" value="Mur-like, catalytic domain"/>
    <property type="match status" value="1"/>
</dbReference>
<keyword evidence="7 14" id="KW-0547">Nucleotide-binding</keyword>
<comment type="similarity">
    <text evidence="14">Belongs to the MurCDEF family.</text>
</comment>
<dbReference type="PANTHER" id="PTHR43445">
    <property type="entry name" value="UDP-N-ACETYLMURAMATE--L-ALANINE LIGASE-RELATED"/>
    <property type="match status" value="1"/>
</dbReference>
<dbReference type="GO" id="GO:0008360">
    <property type="term" value="P:regulation of cell shape"/>
    <property type="evidence" value="ECO:0007669"/>
    <property type="project" value="UniProtKB-KW"/>
</dbReference>
<dbReference type="GO" id="GO:0009252">
    <property type="term" value="P:peptidoglycan biosynthetic process"/>
    <property type="evidence" value="ECO:0007669"/>
    <property type="project" value="UniProtKB-UniRule"/>
</dbReference>
<dbReference type="HAMAP" id="MF_00046">
    <property type="entry name" value="MurC"/>
    <property type="match status" value="1"/>
</dbReference>
<evidence type="ECO:0000256" key="10">
    <source>
        <dbReference type="ARBA" id="ARBA00022984"/>
    </source>
</evidence>
<organism evidence="19 20">
    <name type="scientific">Winogradskyella ouciana</name>
    <dbReference type="NCBI Taxonomy" id="2608631"/>
    <lineage>
        <taxon>Bacteria</taxon>
        <taxon>Pseudomonadati</taxon>
        <taxon>Bacteroidota</taxon>
        <taxon>Flavobacteriia</taxon>
        <taxon>Flavobacteriales</taxon>
        <taxon>Flavobacteriaceae</taxon>
        <taxon>Winogradskyella</taxon>
    </lineage>
</organism>
<reference evidence="19 20" key="1">
    <citation type="submission" date="2019-11" db="EMBL/GenBank/DDBJ databases">
        <title>Winogradskyella ouciana sp. nov., isolated from the hadal seawater of the Mariana Trench.</title>
        <authorList>
            <person name="Liu R."/>
        </authorList>
    </citation>
    <scope>NUCLEOTIDE SEQUENCE [LARGE SCALE GENOMIC DNA]</scope>
    <source>
        <strain evidence="19 20">ZXX205</strain>
    </source>
</reference>
<evidence type="ECO:0000256" key="5">
    <source>
        <dbReference type="ARBA" id="ARBA00022598"/>
    </source>
</evidence>
<evidence type="ECO:0000256" key="7">
    <source>
        <dbReference type="ARBA" id="ARBA00022741"/>
    </source>
</evidence>
<dbReference type="InterPro" id="IPR000713">
    <property type="entry name" value="Mur_ligase_N"/>
</dbReference>
<dbReference type="GO" id="GO:0051301">
    <property type="term" value="P:cell division"/>
    <property type="evidence" value="ECO:0007669"/>
    <property type="project" value="UniProtKB-KW"/>
</dbReference>
<comment type="function">
    <text evidence="14">Cell wall formation.</text>
</comment>
<dbReference type="SUPFAM" id="SSF51984">
    <property type="entry name" value="MurCD N-terminal domain"/>
    <property type="match status" value="1"/>
</dbReference>
<comment type="subcellular location">
    <subcellularLocation>
        <location evidence="1 14">Cytoplasm</location>
    </subcellularLocation>
</comment>
<keyword evidence="15" id="KW-0812">Transmembrane</keyword>
<evidence type="ECO:0000256" key="11">
    <source>
        <dbReference type="ARBA" id="ARBA00023306"/>
    </source>
</evidence>
<evidence type="ECO:0000313" key="19">
    <source>
        <dbReference type="EMBL" id="MTE26520.1"/>
    </source>
</evidence>
<dbReference type="Gene3D" id="3.90.190.20">
    <property type="entry name" value="Mur ligase, C-terminal domain"/>
    <property type="match status" value="1"/>
</dbReference>
<evidence type="ECO:0000256" key="12">
    <source>
        <dbReference type="ARBA" id="ARBA00023316"/>
    </source>
</evidence>